<accession>A0A1Z5HPC7</accession>
<proteinExistence type="predicted"/>
<protein>
    <recommendedName>
        <fullName evidence="1">Stage 0 sporulation protein A homolog</fullName>
    </recommendedName>
</protein>
<dbReference type="Proteomes" id="UP000197032">
    <property type="component" value="Unassembled WGS sequence"/>
</dbReference>
<dbReference type="PROSITE" id="PS50110">
    <property type="entry name" value="RESPONSE_REGULATORY"/>
    <property type="match status" value="1"/>
</dbReference>
<dbReference type="SUPFAM" id="SSF52172">
    <property type="entry name" value="CheY-like"/>
    <property type="match status" value="1"/>
</dbReference>
<evidence type="ECO:0000313" key="5">
    <source>
        <dbReference type="EMBL" id="GAW91382.1"/>
    </source>
</evidence>
<dbReference type="EMBL" id="BDGJ01000016">
    <property type="protein sequence ID" value="GAW91382.1"/>
    <property type="molecule type" value="Genomic_DNA"/>
</dbReference>
<dbReference type="OrthoDB" id="3190595at2"/>
<reference evidence="6" key="1">
    <citation type="journal article" date="2017" name="Appl. Environ. Microbiol.">
        <title>Genomic analysis of Calderihabitans maritimus KKC1, a thermophilic hydrogenogenic carboxydotrophic bacterium isolated from marine sediment.</title>
        <authorList>
            <person name="Omae K."/>
            <person name="Yoneda Y."/>
            <person name="Fukuyama Y."/>
            <person name="Yoshida T."/>
            <person name="Sako Y."/>
        </authorList>
    </citation>
    <scope>NUCLEOTIDE SEQUENCE [LARGE SCALE GENOMIC DNA]</scope>
    <source>
        <strain evidence="6">KKC1</strain>
    </source>
</reference>
<dbReference type="InterPro" id="IPR001789">
    <property type="entry name" value="Sig_transdc_resp-reg_receiver"/>
</dbReference>
<feature type="domain" description="Response regulatory" evidence="4">
    <location>
        <begin position="1"/>
        <end position="29"/>
    </location>
</feature>
<dbReference type="InterPro" id="IPR011006">
    <property type="entry name" value="CheY-like_superfamily"/>
</dbReference>
<dbReference type="AlphaFoldDB" id="A0A1Z5HPC7"/>
<evidence type="ECO:0000259" key="4">
    <source>
        <dbReference type="PROSITE" id="PS50110"/>
    </source>
</evidence>
<comment type="caution">
    <text evidence="5">The sequence shown here is derived from an EMBL/GenBank/DDBJ whole genome shotgun (WGS) entry which is preliminary data.</text>
</comment>
<comment type="function">
    <text evidence="2">May play the central regulatory role in sporulation. It may be an element of the effector pathway responsible for the activation of sporulation genes in response to nutritional stress. Spo0A may act in concert with spo0H (a sigma factor) to control the expression of some genes that are critical to the sporulation process.</text>
</comment>
<evidence type="ECO:0000313" key="6">
    <source>
        <dbReference type="Proteomes" id="UP000197032"/>
    </source>
</evidence>
<dbReference type="GO" id="GO:0000160">
    <property type="term" value="P:phosphorelay signal transduction system"/>
    <property type="evidence" value="ECO:0007669"/>
    <property type="project" value="InterPro"/>
</dbReference>
<dbReference type="RefSeq" id="WP_088552925.1">
    <property type="nucleotide sequence ID" value="NZ_BDGJ01000016.1"/>
</dbReference>
<gene>
    <name evidence="5" type="ORF">KKC1_05440</name>
</gene>
<evidence type="ECO:0000256" key="3">
    <source>
        <dbReference type="PROSITE-ProRule" id="PRU00169"/>
    </source>
</evidence>
<keyword evidence="6" id="KW-1185">Reference proteome</keyword>
<sequence>MEAFELDTVDYLLKPFDRPRLRKTMARVRERMAARAAMINRKKPRCFLIKTPKLFIQTKGEIRVINISDIIFVETSPDKRTIIHTVKGVCQSRKWIS</sequence>
<organism evidence="5 6">
    <name type="scientific">Calderihabitans maritimus</name>
    <dbReference type="NCBI Taxonomy" id="1246530"/>
    <lineage>
        <taxon>Bacteria</taxon>
        <taxon>Bacillati</taxon>
        <taxon>Bacillota</taxon>
        <taxon>Clostridia</taxon>
        <taxon>Neomoorellales</taxon>
        <taxon>Calderihabitantaceae</taxon>
        <taxon>Calderihabitans</taxon>
    </lineage>
</organism>
<comment type="caution">
    <text evidence="3">Lacks conserved residue(s) required for the propagation of feature annotation.</text>
</comment>
<evidence type="ECO:0000256" key="2">
    <source>
        <dbReference type="ARBA" id="ARBA00024867"/>
    </source>
</evidence>
<name>A0A1Z5HPC7_9FIRM</name>
<evidence type="ECO:0000256" key="1">
    <source>
        <dbReference type="ARBA" id="ARBA00018672"/>
    </source>
</evidence>